<dbReference type="CTD" id="729085"/>
<dbReference type="AlphaFoldDB" id="A0A6I9Y2Z3"/>
<dbReference type="InterPro" id="IPR029207">
    <property type="entry name" value="FAM198"/>
</dbReference>
<comment type="similarity">
    <text evidence="3">Belongs to the GASK family.</text>
</comment>
<evidence type="ECO:0000313" key="6">
    <source>
        <dbReference type="Proteomes" id="UP000504617"/>
    </source>
</evidence>
<evidence type="ECO:0000256" key="2">
    <source>
        <dbReference type="ARBA" id="ARBA00004555"/>
    </source>
</evidence>
<protein>
    <submittedName>
        <fullName evidence="7">Protein FAM198A</fullName>
    </submittedName>
</protein>
<evidence type="ECO:0000256" key="1">
    <source>
        <dbReference type="ARBA" id="ARBA00004308"/>
    </source>
</evidence>
<comment type="subcellular location">
    <subcellularLocation>
        <location evidence="1">Endomembrane system</location>
    </subcellularLocation>
    <subcellularLocation>
        <location evidence="2">Golgi apparatus</location>
    </subcellularLocation>
</comment>
<dbReference type="GeneID" id="106545482"/>
<keyword evidence="4" id="KW-0333">Golgi apparatus</keyword>
<proteinExistence type="inferred from homology"/>
<dbReference type="OrthoDB" id="10011371at2759"/>
<evidence type="ECO:0000256" key="4">
    <source>
        <dbReference type="ARBA" id="ARBA00023034"/>
    </source>
</evidence>
<evidence type="ECO:0000256" key="3">
    <source>
        <dbReference type="ARBA" id="ARBA00007691"/>
    </source>
</evidence>
<keyword evidence="6" id="KW-1185">Reference proteome</keyword>
<gene>
    <name evidence="7" type="primary">FAM198A</name>
</gene>
<keyword evidence="5" id="KW-0472">Membrane</keyword>
<evidence type="ECO:0000313" key="7">
    <source>
        <dbReference type="RefSeq" id="XP_013917538.1"/>
    </source>
</evidence>
<dbReference type="Proteomes" id="UP000504617">
    <property type="component" value="Unplaced"/>
</dbReference>
<evidence type="ECO:0000256" key="5">
    <source>
        <dbReference type="ARBA" id="ARBA00023136"/>
    </source>
</evidence>
<dbReference type="PANTHER" id="PTHR15905:SF5">
    <property type="entry name" value="GOLGI-ASSOCIATED KINASE 1A"/>
    <property type="match status" value="1"/>
</dbReference>
<dbReference type="PANTHER" id="PTHR15905">
    <property type="entry name" value="GOLGI-ASSOCIATED KINASE 1B-RELATED"/>
    <property type="match status" value="1"/>
</dbReference>
<dbReference type="GO" id="GO:0005794">
    <property type="term" value="C:Golgi apparatus"/>
    <property type="evidence" value="ECO:0007669"/>
    <property type="project" value="UniProtKB-SubCell"/>
</dbReference>
<sequence>MNTQQQRDNTHLHNLQRSYLWTTDPEKLKKSEQCRNLWYNGFNLKEGNRPRFAEANLPWFTLDDVEKMKLLANGTVIKKDRILGHGQIIRVALSYNQDALFHDSQSLCLNGLCGLIKRSTDLYEVLAFHLDRILGLRRSLPVVARRFCSHLLPYKYTNGVTRPIVWWAPDIQHLNDSNNDQNSFTIRWLQYQDLLQQRCGMEDSRTSLGKSPCLTVLHSEWAKLALFDFLLQVHDRLDRYCCGFQPDYSESCVQELLHEKCRNPAELFLVHILVRKSKPSQLVFIDNAGRPFHSETKLNFRLLQGIDGFPRTAVTMLQSGCLQNLLLQSLHVDTEFWGSQGGYEGLKYWLNTIDRRGQVLLQYIKEHNLTITEDSLD</sequence>
<dbReference type="KEGG" id="tsr:106545482"/>
<accession>A0A6I9Y2Z3</accession>
<name>A0A6I9Y2Z3_9SAUR</name>
<organism evidence="6 7">
    <name type="scientific">Thamnophis sirtalis</name>
    <dbReference type="NCBI Taxonomy" id="35019"/>
    <lineage>
        <taxon>Eukaryota</taxon>
        <taxon>Metazoa</taxon>
        <taxon>Chordata</taxon>
        <taxon>Craniata</taxon>
        <taxon>Vertebrata</taxon>
        <taxon>Euteleostomi</taxon>
        <taxon>Lepidosauria</taxon>
        <taxon>Squamata</taxon>
        <taxon>Bifurcata</taxon>
        <taxon>Unidentata</taxon>
        <taxon>Episquamata</taxon>
        <taxon>Toxicofera</taxon>
        <taxon>Serpentes</taxon>
        <taxon>Colubroidea</taxon>
        <taxon>Colubridae</taxon>
        <taxon>Natricinae</taxon>
        <taxon>Thamnophis</taxon>
    </lineage>
</organism>
<dbReference type="Pfam" id="PF15051">
    <property type="entry name" value="FAM198"/>
    <property type="match status" value="1"/>
</dbReference>
<reference evidence="7" key="1">
    <citation type="submission" date="2025-08" db="UniProtKB">
        <authorList>
            <consortium name="RefSeq"/>
        </authorList>
    </citation>
    <scope>IDENTIFICATION</scope>
    <source>
        <tissue evidence="7">Skeletal muscle</tissue>
    </source>
</reference>
<dbReference type="RefSeq" id="XP_013917538.1">
    <property type="nucleotide sequence ID" value="XM_014062063.1"/>
</dbReference>